<dbReference type="InterPro" id="IPR046360">
    <property type="entry name" value="T-box_DNA-bd"/>
</dbReference>
<dbReference type="EMBL" id="JTDY01000426">
    <property type="protein sequence ID" value="KOB77237.1"/>
    <property type="molecule type" value="Genomic_DNA"/>
</dbReference>
<dbReference type="InterPro" id="IPR001699">
    <property type="entry name" value="TF_T-box"/>
</dbReference>
<sequence length="84" mass="9751">MRQLVSFDKLKLTNNQLDDNGHIILNSMHRYQPRLHVVYLPGEGQSSTTCTSSFQDEDVRTRYRTFVFPETGFTAVTAYQNHRA</sequence>
<feature type="domain" description="T-box" evidence="6">
    <location>
        <begin position="1"/>
        <end position="84"/>
    </location>
</feature>
<keyword evidence="8" id="KW-1185">Reference proteome</keyword>
<dbReference type="PANTHER" id="PTHR11267:SF195">
    <property type="entry name" value="OPTOMOTOR-BLIND-RELATED-GENE-1, ISOFORM A"/>
    <property type="match status" value="1"/>
</dbReference>
<dbReference type="GO" id="GO:0000785">
    <property type="term" value="C:chromatin"/>
    <property type="evidence" value="ECO:0007669"/>
    <property type="project" value="TreeGrafter"/>
</dbReference>
<dbReference type="PROSITE" id="PS50252">
    <property type="entry name" value="TBOX_3"/>
    <property type="match status" value="1"/>
</dbReference>
<keyword evidence="3" id="KW-0804">Transcription</keyword>
<dbReference type="AlphaFoldDB" id="A0A0L7LP61"/>
<comment type="caution">
    <text evidence="7">The sequence shown here is derived from an EMBL/GenBank/DDBJ whole genome shotgun (WGS) entry which is preliminary data.</text>
</comment>
<dbReference type="InterPro" id="IPR008967">
    <property type="entry name" value="p53-like_TF_DNA-bd_sf"/>
</dbReference>
<keyword evidence="2 5" id="KW-0238">DNA-binding</keyword>
<dbReference type="GO" id="GO:0005634">
    <property type="term" value="C:nucleus"/>
    <property type="evidence" value="ECO:0007669"/>
    <property type="project" value="UniProtKB-SubCell"/>
</dbReference>
<evidence type="ECO:0000256" key="4">
    <source>
        <dbReference type="ARBA" id="ARBA00023242"/>
    </source>
</evidence>
<dbReference type="Gene3D" id="2.60.40.820">
    <property type="entry name" value="Transcription factor, T-box"/>
    <property type="match status" value="1"/>
</dbReference>
<dbReference type="STRING" id="104452.A0A0L7LP61"/>
<evidence type="ECO:0000313" key="7">
    <source>
        <dbReference type="EMBL" id="KOB77237.1"/>
    </source>
</evidence>
<comment type="subcellular location">
    <subcellularLocation>
        <location evidence="5">Nucleus</location>
    </subcellularLocation>
</comment>
<keyword evidence="1" id="KW-0805">Transcription regulation</keyword>
<dbReference type="GO" id="GO:0000981">
    <property type="term" value="F:DNA-binding transcription factor activity, RNA polymerase II-specific"/>
    <property type="evidence" value="ECO:0007669"/>
    <property type="project" value="TreeGrafter"/>
</dbReference>
<proteinExistence type="predicted"/>
<dbReference type="PANTHER" id="PTHR11267">
    <property type="entry name" value="T-BOX PROTEIN-RELATED"/>
    <property type="match status" value="1"/>
</dbReference>
<protein>
    <submittedName>
        <fullName evidence="7">Putative T-box protein</fullName>
    </submittedName>
</protein>
<evidence type="ECO:0000256" key="1">
    <source>
        <dbReference type="ARBA" id="ARBA00023015"/>
    </source>
</evidence>
<dbReference type="PRINTS" id="PR00937">
    <property type="entry name" value="TBOX"/>
</dbReference>
<evidence type="ECO:0000256" key="2">
    <source>
        <dbReference type="ARBA" id="ARBA00023125"/>
    </source>
</evidence>
<reference evidence="7 8" key="1">
    <citation type="journal article" date="2015" name="Genome Biol. Evol.">
        <title>The genome of winter moth (Operophtera brumata) provides a genomic perspective on sexual dimorphism and phenology.</title>
        <authorList>
            <person name="Derks M.F."/>
            <person name="Smit S."/>
            <person name="Salis L."/>
            <person name="Schijlen E."/>
            <person name="Bossers A."/>
            <person name="Mateman C."/>
            <person name="Pijl A.S."/>
            <person name="de Ridder D."/>
            <person name="Groenen M.A."/>
            <person name="Visser M.E."/>
            <person name="Megens H.J."/>
        </authorList>
    </citation>
    <scope>NUCLEOTIDE SEQUENCE [LARGE SCALE GENOMIC DNA]</scope>
    <source>
        <strain evidence="7">WM2013NL</strain>
        <tissue evidence="7">Head and thorax</tissue>
    </source>
</reference>
<dbReference type="InterPro" id="IPR036960">
    <property type="entry name" value="T-box_sf"/>
</dbReference>
<name>A0A0L7LP61_OPEBR</name>
<evidence type="ECO:0000256" key="5">
    <source>
        <dbReference type="PROSITE-ProRule" id="PRU00201"/>
    </source>
</evidence>
<evidence type="ECO:0000259" key="6">
    <source>
        <dbReference type="PROSITE" id="PS50252"/>
    </source>
</evidence>
<evidence type="ECO:0000313" key="8">
    <source>
        <dbReference type="Proteomes" id="UP000037510"/>
    </source>
</evidence>
<dbReference type="Proteomes" id="UP000037510">
    <property type="component" value="Unassembled WGS sequence"/>
</dbReference>
<dbReference type="SUPFAM" id="SSF49417">
    <property type="entry name" value="p53-like transcription factors"/>
    <property type="match status" value="1"/>
</dbReference>
<dbReference type="GO" id="GO:0045893">
    <property type="term" value="P:positive regulation of DNA-templated transcription"/>
    <property type="evidence" value="ECO:0007669"/>
    <property type="project" value="InterPro"/>
</dbReference>
<evidence type="ECO:0000256" key="3">
    <source>
        <dbReference type="ARBA" id="ARBA00023163"/>
    </source>
</evidence>
<dbReference type="Pfam" id="PF00907">
    <property type="entry name" value="T-box"/>
    <property type="match status" value="1"/>
</dbReference>
<dbReference type="GO" id="GO:0001708">
    <property type="term" value="P:cell fate specification"/>
    <property type="evidence" value="ECO:0007669"/>
    <property type="project" value="TreeGrafter"/>
</dbReference>
<dbReference type="GO" id="GO:0000978">
    <property type="term" value="F:RNA polymerase II cis-regulatory region sequence-specific DNA binding"/>
    <property type="evidence" value="ECO:0007669"/>
    <property type="project" value="InterPro"/>
</dbReference>
<comment type="caution">
    <text evidence="5">Lacks conserved residue(s) required for the propagation of feature annotation.</text>
</comment>
<organism evidence="7 8">
    <name type="scientific">Operophtera brumata</name>
    <name type="common">Winter moth</name>
    <name type="synonym">Phalaena brumata</name>
    <dbReference type="NCBI Taxonomy" id="104452"/>
    <lineage>
        <taxon>Eukaryota</taxon>
        <taxon>Metazoa</taxon>
        <taxon>Ecdysozoa</taxon>
        <taxon>Arthropoda</taxon>
        <taxon>Hexapoda</taxon>
        <taxon>Insecta</taxon>
        <taxon>Pterygota</taxon>
        <taxon>Neoptera</taxon>
        <taxon>Endopterygota</taxon>
        <taxon>Lepidoptera</taxon>
        <taxon>Glossata</taxon>
        <taxon>Ditrysia</taxon>
        <taxon>Geometroidea</taxon>
        <taxon>Geometridae</taxon>
        <taxon>Larentiinae</taxon>
        <taxon>Operophtera</taxon>
    </lineage>
</organism>
<accession>A0A0L7LP61</accession>
<gene>
    <name evidence="7" type="ORF">OBRU01_04573</name>
</gene>
<keyword evidence="4 5" id="KW-0539">Nucleus</keyword>